<evidence type="ECO:0000313" key="2">
    <source>
        <dbReference type="EMBL" id="GBP85860.1"/>
    </source>
</evidence>
<organism evidence="2 3">
    <name type="scientific">Eumeta variegata</name>
    <name type="common">Bagworm moth</name>
    <name type="synonym">Eumeta japonica</name>
    <dbReference type="NCBI Taxonomy" id="151549"/>
    <lineage>
        <taxon>Eukaryota</taxon>
        <taxon>Metazoa</taxon>
        <taxon>Ecdysozoa</taxon>
        <taxon>Arthropoda</taxon>
        <taxon>Hexapoda</taxon>
        <taxon>Insecta</taxon>
        <taxon>Pterygota</taxon>
        <taxon>Neoptera</taxon>
        <taxon>Endopterygota</taxon>
        <taxon>Lepidoptera</taxon>
        <taxon>Glossata</taxon>
        <taxon>Ditrysia</taxon>
        <taxon>Tineoidea</taxon>
        <taxon>Psychidae</taxon>
        <taxon>Oiketicinae</taxon>
        <taxon>Eumeta</taxon>
    </lineage>
</organism>
<accession>A0A4C1ZDM1</accession>
<dbReference type="AlphaFoldDB" id="A0A4C1ZDM1"/>
<evidence type="ECO:0000256" key="1">
    <source>
        <dbReference type="SAM" id="MobiDB-lite"/>
    </source>
</evidence>
<name>A0A4C1ZDM1_EUMVA</name>
<proteinExistence type="predicted"/>
<dbReference type="EMBL" id="BGZK01001764">
    <property type="protein sequence ID" value="GBP85860.1"/>
    <property type="molecule type" value="Genomic_DNA"/>
</dbReference>
<comment type="caution">
    <text evidence="2">The sequence shown here is derived from an EMBL/GenBank/DDBJ whole genome shotgun (WGS) entry which is preliminary data.</text>
</comment>
<gene>
    <name evidence="2" type="ORF">EVAR_65436_1</name>
</gene>
<reference evidence="2 3" key="1">
    <citation type="journal article" date="2019" name="Commun. Biol.">
        <title>The bagworm genome reveals a unique fibroin gene that provides high tensile strength.</title>
        <authorList>
            <person name="Kono N."/>
            <person name="Nakamura H."/>
            <person name="Ohtoshi R."/>
            <person name="Tomita M."/>
            <person name="Numata K."/>
            <person name="Arakawa K."/>
        </authorList>
    </citation>
    <scope>NUCLEOTIDE SEQUENCE [LARGE SCALE GENOMIC DNA]</scope>
</reference>
<evidence type="ECO:0000313" key="3">
    <source>
        <dbReference type="Proteomes" id="UP000299102"/>
    </source>
</evidence>
<protein>
    <submittedName>
        <fullName evidence="2">Uncharacterized protein</fullName>
    </submittedName>
</protein>
<keyword evidence="3" id="KW-1185">Reference proteome</keyword>
<feature type="region of interest" description="Disordered" evidence="1">
    <location>
        <begin position="102"/>
        <end position="143"/>
    </location>
</feature>
<dbReference type="Proteomes" id="UP000299102">
    <property type="component" value="Unassembled WGS sequence"/>
</dbReference>
<sequence length="143" mass="15711">MPSARHASACDTPRVNTMCGTLESILNRMIASINLNLLAAVRWVEREFPEDSLSSNVENNYIGIDFCLTQNNCSVNSASSIERGRPAAHAHGLKPEVLLTHQTLTPRTLPTPPSQPEEASHQILPNGKKKPAEPPRLLFGIHR</sequence>